<gene>
    <name evidence="13" type="primary">thrB</name>
    <name evidence="16" type="ORF">FE251_12250</name>
</gene>
<dbReference type="InterPro" id="IPR006203">
    <property type="entry name" value="GHMP_knse_ATP-bd_CS"/>
</dbReference>
<keyword evidence="10 13" id="KW-0067">ATP-binding</keyword>
<evidence type="ECO:0000256" key="9">
    <source>
        <dbReference type="ARBA" id="ARBA00022777"/>
    </source>
</evidence>
<comment type="similarity">
    <text evidence="2 13">Belongs to the GHMP kinase family. Homoserine kinase subfamily.</text>
</comment>
<keyword evidence="13" id="KW-0963">Cytoplasm</keyword>
<dbReference type="PIRSF" id="PIRSF000676">
    <property type="entry name" value="Homoser_kin"/>
    <property type="match status" value="1"/>
</dbReference>
<name>A0ABX5VR16_9MICO</name>
<evidence type="ECO:0000256" key="2">
    <source>
        <dbReference type="ARBA" id="ARBA00007370"/>
    </source>
</evidence>
<keyword evidence="17" id="KW-1185">Reference proteome</keyword>
<dbReference type="Gene3D" id="3.30.70.890">
    <property type="entry name" value="GHMP kinase, C-terminal domain"/>
    <property type="match status" value="1"/>
</dbReference>
<dbReference type="PRINTS" id="PR00958">
    <property type="entry name" value="HOMSERKINASE"/>
</dbReference>
<comment type="pathway">
    <text evidence="1 13">Amino-acid biosynthesis; L-threonine biosynthesis; L-threonine from L-aspartate: step 4/5.</text>
</comment>
<accession>A0ABX5VR16</accession>
<reference evidence="16 17" key="1">
    <citation type="submission" date="2019-05" db="EMBL/GenBank/DDBJ databases">
        <title>Georgenia *** sp. nov., and Georgenia *** sp. nov., isolated from the intestinal contents of plateau pika (Ochotona curzoniae) in the Qinghai-Tibet plateau of China.</title>
        <authorList>
            <person name="Tian Z."/>
        </authorList>
    </citation>
    <scope>NUCLEOTIDE SEQUENCE [LARGE SCALE GENOMIC DNA]</scope>
    <source>
        <strain evidence="16 17">Z294</strain>
    </source>
</reference>
<dbReference type="EMBL" id="CP040899">
    <property type="protein sequence ID" value="QDB80066.1"/>
    <property type="molecule type" value="Genomic_DNA"/>
</dbReference>
<dbReference type="InterPro" id="IPR006204">
    <property type="entry name" value="GHMP_kinase_N_dom"/>
</dbReference>
<dbReference type="Gene3D" id="3.30.230.10">
    <property type="match status" value="1"/>
</dbReference>
<evidence type="ECO:0000256" key="10">
    <source>
        <dbReference type="ARBA" id="ARBA00022840"/>
    </source>
</evidence>
<dbReference type="InterPro" id="IPR000870">
    <property type="entry name" value="Homoserine_kinase"/>
</dbReference>
<dbReference type="NCBIfam" id="TIGR00191">
    <property type="entry name" value="thrB"/>
    <property type="match status" value="1"/>
</dbReference>
<dbReference type="Proteomes" id="UP000313948">
    <property type="component" value="Chromosome"/>
</dbReference>
<evidence type="ECO:0000256" key="1">
    <source>
        <dbReference type="ARBA" id="ARBA00005015"/>
    </source>
</evidence>
<dbReference type="SUPFAM" id="SSF55060">
    <property type="entry name" value="GHMP Kinase, C-terminal domain"/>
    <property type="match status" value="1"/>
</dbReference>
<evidence type="ECO:0000313" key="16">
    <source>
        <dbReference type="EMBL" id="QDB80066.1"/>
    </source>
</evidence>
<organism evidence="16 17">
    <name type="scientific">Georgenia wutianyii</name>
    <dbReference type="NCBI Taxonomy" id="2585135"/>
    <lineage>
        <taxon>Bacteria</taxon>
        <taxon>Bacillati</taxon>
        <taxon>Actinomycetota</taxon>
        <taxon>Actinomycetes</taxon>
        <taxon>Micrococcales</taxon>
        <taxon>Bogoriellaceae</taxon>
        <taxon>Georgenia</taxon>
    </lineage>
</organism>
<evidence type="ECO:0000256" key="12">
    <source>
        <dbReference type="ARBA" id="ARBA00049954"/>
    </source>
</evidence>
<feature type="domain" description="GHMP kinase N-terminal" evidence="14">
    <location>
        <begin position="65"/>
        <end position="148"/>
    </location>
</feature>
<keyword evidence="5 13" id="KW-0028">Amino-acid biosynthesis</keyword>
<dbReference type="HAMAP" id="MF_00384">
    <property type="entry name" value="Homoser_kinase"/>
    <property type="match status" value="1"/>
</dbReference>
<dbReference type="InterPro" id="IPR013750">
    <property type="entry name" value="GHMP_kinase_C_dom"/>
</dbReference>
<dbReference type="SUPFAM" id="SSF54211">
    <property type="entry name" value="Ribosomal protein S5 domain 2-like"/>
    <property type="match status" value="1"/>
</dbReference>
<keyword evidence="7 13" id="KW-0791">Threonine biosynthesis</keyword>
<evidence type="ECO:0000259" key="15">
    <source>
        <dbReference type="Pfam" id="PF08544"/>
    </source>
</evidence>
<evidence type="ECO:0000256" key="7">
    <source>
        <dbReference type="ARBA" id="ARBA00022697"/>
    </source>
</evidence>
<evidence type="ECO:0000256" key="11">
    <source>
        <dbReference type="ARBA" id="ARBA00049375"/>
    </source>
</evidence>
<keyword evidence="9 13" id="KW-0418">Kinase</keyword>
<dbReference type="Pfam" id="PF00288">
    <property type="entry name" value="GHMP_kinases_N"/>
    <property type="match status" value="1"/>
</dbReference>
<protein>
    <recommendedName>
        <fullName evidence="4 13">Homoserine kinase</fullName>
        <shortName evidence="13">HK</shortName>
        <shortName evidence="13">HSK</shortName>
        <ecNumber evidence="3 13">2.7.1.39</ecNumber>
    </recommendedName>
</protein>
<dbReference type="GO" id="GO:0004413">
    <property type="term" value="F:homoserine kinase activity"/>
    <property type="evidence" value="ECO:0007669"/>
    <property type="project" value="UniProtKB-EC"/>
</dbReference>
<evidence type="ECO:0000256" key="6">
    <source>
        <dbReference type="ARBA" id="ARBA00022679"/>
    </source>
</evidence>
<evidence type="ECO:0000259" key="14">
    <source>
        <dbReference type="Pfam" id="PF00288"/>
    </source>
</evidence>
<evidence type="ECO:0000256" key="3">
    <source>
        <dbReference type="ARBA" id="ARBA00012078"/>
    </source>
</evidence>
<dbReference type="RefSeq" id="WP_139948936.1">
    <property type="nucleotide sequence ID" value="NZ_CP040899.1"/>
</dbReference>
<dbReference type="PANTHER" id="PTHR20861:SF1">
    <property type="entry name" value="HOMOSERINE KINASE"/>
    <property type="match status" value="1"/>
</dbReference>
<dbReference type="InterPro" id="IPR020568">
    <property type="entry name" value="Ribosomal_Su5_D2-typ_SF"/>
</dbReference>
<feature type="domain" description="GHMP kinase C-terminal" evidence="15">
    <location>
        <begin position="227"/>
        <end position="273"/>
    </location>
</feature>
<dbReference type="EC" id="2.7.1.39" evidence="3 13"/>
<comment type="catalytic activity">
    <reaction evidence="11 13">
        <text>L-homoserine + ATP = O-phospho-L-homoserine + ADP + H(+)</text>
        <dbReference type="Rhea" id="RHEA:13985"/>
        <dbReference type="ChEBI" id="CHEBI:15378"/>
        <dbReference type="ChEBI" id="CHEBI:30616"/>
        <dbReference type="ChEBI" id="CHEBI:57476"/>
        <dbReference type="ChEBI" id="CHEBI:57590"/>
        <dbReference type="ChEBI" id="CHEBI:456216"/>
        <dbReference type="EC" id="2.7.1.39"/>
    </reaction>
</comment>
<keyword evidence="6 13" id="KW-0808">Transferase</keyword>
<sequence length="301" mass="30980">MARLAHDTARVQVPATSANLGPGFDALGLALDLVDDIEVRATAGITNVTVTGSGAGSLPEGENHLVVRAIRAALDHVGAPQAGLELRCHNRIPHGRGLGSSAAAVVGGLMAARGLVAEPEALDDATVLALATEFEGHPDNAAPAILGGATVAWSGPDGRPDAARLTVGAHVRPTVLVPPGELLTGTARSVLPRQVTHEDAAFNAGRSALLVLALDRRPDLLLPATDDRLHQRQRAVVMEESLAVIDTLRELGLPAVVSGAGPSVLVLTRVDAAHLAAFTRHGWQVHTPAVSDHGARLLPTT</sequence>
<feature type="binding site" evidence="13">
    <location>
        <begin position="93"/>
        <end position="103"/>
    </location>
    <ligand>
        <name>ATP</name>
        <dbReference type="ChEBI" id="CHEBI:30616"/>
    </ligand>
</feature>
<evidence type="ECO:0000256" key="13">
    <source>
        <dbReference type="HAMAP-Rule" id="MF_00384"/>
    </source>
</evidence>
<evidence type="ECO:0000256" key="4">
    <source>
        <dbReference type="ARBA" id="ARBA00017858"/>
    </source>
</evidence>
<dbReference type="Pfam" id="PF08544">
    <property type="entry name" value="GHMP_kinases_C"/>
    <property type="match status" value="1"/>
</dbReference>
<evidence type="ECO:0000256" key="8">
    <source>
        <dbReference type="ARBA" id="ARBA00022741"/>
    </source>
</evidence>
<comment type="function">
    <text evidence="12 13">Catalyzes the ATP-dependent phosphorylation of L-homoserine to L-homoserine phosphate.</text>
</comment>
<dbReference type="InterPro" id="IPR036554">
    <property type="entry name" value="GHMP_kinase_C_sf"/>
</dbReference>
<evidence type="ECO:0000256" key="5">
    <source>
        <dbReference type="ARBA" id="ARBA00022605"/>
    </source>
</evidence>
<dbReference type="InterPro" id="IPR014721">
    <property type="entry name" value="Ribsml_uS5_D2-typ_fold_subgr"/>
</dbReference>
<proteinExistence type="inferred from homology"/>
<comment type="subcellular location">
    <subcellularLocation>
        <location evidence="13">Cytoplasm</location>
    </subcellularLocation>
</comment>
<dbReference type="PROSITE" id="PS00627">
    <property type="entry name" value="GHMP_KINASES_ATP"/>
    <property type="match status" value="1"/>
</dbReference>
<evidence type="ECO:0000313" key="17">
    <source>
        <dbReference type="Proteomes" id="UP000313948"/>
    </source>
</evidence>
<keyword evidence="8 13" id="KW-0547">Nucleotide-binding</keyword>
<dbReference type="PANTHER" id="PTHR20861">
    <property type="entry name" value="HOMOSERINE/4-DIPHOSPHOCYTIDYL-2-C-METHYL-D-ERYTHRITOL KINASE"/>
    <property type="match status" value="1"/>
</dbReference>